<evidence type="ECO:0000313" key="3">
    <source>
        <dbReference type="Proteomes" id="UP000694050"/>
    </source>
</evidence>
<evidence type="ECO:0000259" key="1">
    <source>
        <dbReference type="Pfam" id="PF20253"/>
    </source>
</evidence>
<organism evidence="2 3">
    <name type="scientific">Fusarium oxysporum f. sp. rapae</name>
    <dbReference type="NCBI Taxonomy" id="485398"/>
    <lineage>
        <taxon>Eukaryota</taxon>
        <taxon>Fungi</taxon>
        <taxon>Dikarya</taxon>
        <taxon>Ascomycota</taxon>
        <taxon>Pezizomycotina</taxon>
        <taxon>Sordariomycetes</taxon>
        <taxon>Hypocreomycetidae</taxon>
        <taxon>Hypocreales</taxon>
        <taxon>Nectriaceae</taxon>
        <taxon>Fusarium</taxon>
        <taxon>Fusarium oxysporum species complex</taxon>
    </lineage>
</organism>
<protein>
    <recommendedName>
        <fullName evidence="1">DUF6604 domain-containing protein</fullName>
    </recommendedName>
</protein>
<dbReference type="PANTHER" id="PTHR38795">
    <property type="entry name" value="DUF6604 DOMAIN-CONTAINING PROTEIN"/>
    <property type="match status" value="1"/>
</dbReference>
<reference evidence="2" key="1">
    <citation type="submission" date="2021-04" db="EMBL/GenBank/DDBJ databases">
        <title>First draft genome resource for Brassicaceae pathogens Fusarium oxysporum f. sp. raphani and Fusarium oxysporum f. sp. rapae.</title>
        <authorList>
            <person name="Asai S."/>
        </authorList>
    </citation>
    <scope>NUCLEOTIDE SEQUENCE</scope>
    <source>
        <strain evidence="2">Tf1208</strain>
    </source>
</reference>
<proteinExistence type="predicted"/>
<dbReference type="AlphaFoldDB" id="A0A8J5TRN1"/>
<evidence type="ECO:0000313" key="2">
    <source>
        <dbReference type="EMBL" id="KAG7408228.1"/>
    </source>
</evidence>
<accession>A0A8J5TRN1</accession>
<dbReference type="PANTHER" id="PTHR38795:SF1">
    <property type="entry name" value="DUF6604 DOMAIN-CONTAINING PROTEIN"/>
    <property type="match status" value="1"/>
</dbReference>
<feature type="domain" description="DUF6604" evidence="1">
    <location>
        <begin position="23"/>
        <end position="279"/>
    </location>
</feature>
<gene>
    <name evidence="2" type="ORF">Forpe1208_v012064</name>
</gene>
<comment type="caution">
    <text evidence="2">The sequence shown here is derived from an EMBL/GenBank/DDBJ whole genome shotgun (WGS) entry which is preliminary data.</text>
</comment>
<name>A0A8J5TRN1_FUSOX</name>
<dbReference type="EMBL" id="JAELUQ010000009">
    <property type="protein sequence ID" value="KAG7408228.1"/>
    <property type="molecule type" value="Genomic_DNA"/>
</dbReference>
<sequence length="849" mass="95998">MGGAKFWLSIRWGYPLGGPGWYQQYKEDTDSVASWLASTAKACGYPSDLLTPTGIQTKGTGRLKGKARRDAKKQNTYVPTPLHTIPKYVIAVKDFIPLAEFIFASKPLISVPPSFAETLDRVIYVRAKFGAQLIDHGMKPSTKSDATHSFFVGILEKVRDVLRPRMPAGTKSFQSFEDLGNRFSGLRVYESSPELLDVPDIERPKNAQGDDTIYEAEPQTSLEDALVAYTIMVNDLNQIRSYIEWIWSNYRDGYFDLANAAVATNTGINLARNLIDQVLPIFKDHGGACTILEKFFFICARRDGFSEDDILSWGPAGKNEDIYEVADKTYLNASLLLDRLARVLPPNHLPIYKEGMFGMYDPQSDRTSKKGQAKFKEDLIILSEFFTEAVTLARLVPNYPVEDEFIRGIRELDTTGNIPFHLVYATQILLDVHHIIRDRASNALDSLLKHTTTMDDELSSHIEFHENLKIENWPASNERALREFKQSLQWFTQDPVFLAKQRISQRAGSLAMESERHRILAHSPILCGLVLYHFRAKMYNFGIAITNAWGSITYPAHLYNALRNEGLLNGHWTDMDTVQTLLGDSNLFVGERPENRDGYLKHFLLQMGYSASTFAVGGSGLLRRPGRHHGLASRGGPRGIKDGAPVSCMFVERYVRGSGQIDLSPEHVDQIISRSRFQEEGSEKNNTLMLTLIDDRDELRKKRQPKQRKKMNGEAQWPPGELLRSLVLALGAETLEFSFPYLLMHRWCWKFLRHVKEACDFTLKQLYTTSYIKKESELPFVVGYIFMAASDDQERKGELLMRAAAKVLNVMIEGGAGELILGVVRNAYEFQVEFATEYDSDNSGSADSQ</sequence>
<dbReference type="Proteomes" id="UP000694050">
    <property type="component" value="Unassembled WGS sequence"/>
</dbReference>
<dbReference type="Pfam" id="PF20253">
    <property type="entry name" value="DUF6604"/>
    <property type="match status" value="1"/>
</dbReference>
<dbReference type="InterPro" id="IPR046539">
    <property type="entry name" value="DUF6604"/>
</dbReference>